<sequence>MTETSHQDLHAQFDAITPERLRDVGSVKWSTFPGAVGAFVAEMDYGTAPEVTAALHETIERGLFGYLPDAVAQRMSEASARWHADAYGWQVDPARIRPLSDVLTGLDAVIEHYSEPGSPVILPTPAYMPFLKRPVIKGREIIEVPMVLDGAGQGRSGRYVYDLDALDAAFARGGHLLILCNPHNPVGRVLEREELLAISEVVERHGGRVFSDEIHAPLVFEGYRHVPYASISETAAGHTVTATSASKAWNLPGLKCAQLVLSNDADVATWRKVGQVYESVASTPGAVAAAAALDHGRDWLAGVIAYLDGNRRLLAELAAEHLPGAVVYVPEGTYLSLIDFRPVTGDDGAPLLGDHPAQHFLKQAQVAMTDGALCGQAARGTARFNLGMPRPVLRRAVEAMRAALPREVAQRP</sequence>
<dbReference type="Gene3D" id="3.90.1150.10">
    <property type="entry name" value="Aspartate Aminotransferase, domain 1"/>
    <property type="match status" value="1"/>
</dbReference>
<organism evidence="7 8">
    <name type="scientific">Bogoriella caseilytica</name>
    <dbReference type="NCBI Taxonomy" id="56055"/>
    <lineage>
        <taxon>Bacteria</taxon>
        <taxon>Bacillati</taxon>
        <taxon>Actinomycetota</taxon>
        <taxon>Actinomycetes</taxon>
        <taxon>Micrococcales</taxon>
        <taxon>Bogoriellaceae</taxon>
        <taxon>Bogoriella</taxon>
    </lineage>
</organism>
<dbReference type="AlphaFoldDB" id="A0A3N2BDQ6"/>
<evidence type="ECO:0000256" key="3">
    <source>
        <dbReference type="ARBA" id="ARBA00022898"/>
    </source>
</evidence>
<evidence type="ECO:0000313" key="7">
    <source>
        <dbReference type="EMBL" id="ROR73388.1"/>
    </source>
</evidence>
<dbReference type="SUPFAM" id="SSF53383">
    <property type="entry name" value="PLP-dependent transferases"/>
    <property type="match status" value="1"/>
</dbReference>
<dbReference type="CDD" id="cd00609">
    <property type="entry name" value="AAT_like"/>
    <property type="match status" value="1"/>
</dbReference>
<dbReference type="PANTHER" id="PTHR43525">
    <property type="entry name" value="PROTEIN MALY"/>
    <property type="match status" value="1"/>
</dbReference>
<evidence type="ECO:0000313" key="8">
    <source>
        <dbReference type="Proteomes" id="UP000280668"/>
    </source>
</evidence>
<dbReference type="InterPro" id="IPR015424">
    <property type="entry name" value="PyrdxlP-dep_Trfase"/>
</dbReference>
<dbReference type="InterPro" id="IPR015421">
    <property type="entry name" value="PyrdxlP-dep_Trfase_major"/>
</dbReference>
<comment type="cofactor">
    <cofactor evidence="1">
        <name>pyridoxal 5'-phosphate</name>
        <dbReference type="ChEBI" id="CHEBI:597326"/>
    </cofactor>
</comment>
<dbReference type="EMBL" id="RKHK01000001">
    <property type="protein sequence ID" value="ROR73388.1"/>
    <property type="molecule type" value="Genomic_DNA"/>
</dbReference>
<keyword evidence="3" id="KW-0663">Pyridoxal phosphate</keyword>
<dbReference type="GO" id="GO:0047804">
    <property type="term" value="F:cysteine-S-conjugate beta-lyase activity"/>
    <property type="evidence" value="ECO:0007669"/>
    <property type="project" value="UniProtKB-EC"/>
</dbReference>
<dbReference type="RefSeq" id="WP_123303813.1">
    <property type="nucleotide sequence ID" value="NZ_RKHK01000001.1"/>
</dbReference>
<keyword evidence="4 7" id="KW-0456">Lyase</keyword>
<evidence type="ECO:0000256" key="1">
    <source>
        <dbReference type="ARBA" id="ARBA00001933"/>
    </source>
</evidence>
<proteinExistence type="inferred from homology"/>
<gene>
    <name evidence="7" type="ORF">EDD31_1765</name>
</gene>
<dbReference type="Proteomes" id="UP000280668">
    <property type="component" value="Unassembled WGS sequence"/>
</dbReference>
<comment type="caution">
    <text evidence="7">The sequence shown here is derived from an EMBL/GenBank/DDBJ whole genome shotgun (WGS) entry which is preliminary data.</text>
</comment>
<evidence type="ECO:0000256" key="2">
    <source>
        <dbReference type="ARBA" id="ARBA00012224"/>
    </source>
</evidence>
<dbReference type="OrthoDB" id="3224382at2"/>
<name>A0A3N2BDQ6_9MICO</name>
<keyword evidence="8" id="KW-1185">Reference proteome</keyword>
<accession>A0A3N2BDQ6</accession>
<protein>
    <recommendedName>
        <fullName evidence="2">cysteine-S-conjugate beta-lyase</fullName>
        <ecNumber evidence="2">4.4.1.13</ecNumber>
    </recommendedName>
</protein>
<evidence type="ECO:0000256" key="5">
    <source>
        <dbReference type="ARBA" id="ARBA00037974"/>
    </source>
</evidence>
<dbReference type="InterPro" id="IPR015422">
    <property type="entry name" value="PyrdxlP-dep_Trfase_small"/>
</dbReference>
<evidence type="ECO:0000256" key="4">
    <source>
        <dbReference type="ARBA" id="ARBA00023239"/>
    </source>
</evidence>
<reference evidence="7 8" key="1">
    <citation type="submission" date="2018-11" db="EMBL/GenBank/DDBJ databases">
        <title>Sequencing the genomes of 1000 actinobacteria strains.</title>
        <authorList>
            <person name="Klenk H.-P."/>
        </authorList>
    </citation>
    <scope>NUCLEOTIDE SEQUENCE [LARGE SCALE GENOMIC DNA]</scope>
    <source>
        <strain evidence="7 8">DSM 11294</strain>
    </source>
</reference>
<feature type="domain" description="Aminotransferase class I/classII large" evidence="6">
    <location>
        <begin position="42"/>
        <end position="399"/>
    </location>
</feature>
<dbReference type="Pfam" id="PF00155">
    <property type="entry name" value="Aminotran_1_2"/>
    <property type="match status" value="1"/>
</dbReference>
<dbReference type="InterPro" id="IPR004839">
    <property type="entry name" value="Aminotransferase_I/II_large"/>
</dbReference>
<dbReference type="PANTHER" id="PTHR43525:SF2">
    <property type="entry name" value="CYSTATHIONINE BETA-LYASE-RELATED"/>
    <property type="match status" value="1"/>
</dbReference>
<dbReference type="EC" id="4.4.1.13" evidence="2"/>
<dbReference type="InterPro" id="IPR051798">
    <property type="entry name" value="Class-II_PLP-Dep_Aminotrans"/>
</dbReference>
<dbReference type="Gene3D" id="3.40.640.10">
    <property type="entry name" value="Type I PLP-dependent aspartate aminotransferase-like (Major domain)"/>
    <property type="match status" value="1"/>
</dbReference>
<comment type="similarity">
    <text evidence="5">Belongs to the class-II pyridoxal-phosphate-dependent aminotransferase family. MalY/PatB cystathionine beta-lyase subfamily.</text>
</comment>
<dbReference type="GO" id="GO:0030170">
    <property type="term" value="F:pyridoxal phosphate binding"/>
    <property type="evidence" value="ECO:0007669"/>
    <property type="project" value="InterPro"/>
</dbReference>
<evidence type="ECO:0000259" key="6">
    <source>
        <dbReference type="Pfam" id="PF00155"/>
    </source>
</evidence>